<dbReference type="Proteomes" id="UP000636110">
    <property type="component" value="Unassembled WGS sequence"/>
</dbReference>
<evidence type="ECO:0000256" key="1">
    <source>
        <dbReference type="SAM" id="SignalP"/>
    </source>
</evidence>
<feature type="chain" id="PRO_5045753487" evidence="1">
    <location>
        <begin position="23"/>
        <end position="415"/>
    </location>
</feature>
<keyword evidence="1" id="KW-0732">Signal</keyword>
<dbReference type="Pfam" id="PF13715">
    <property type="entry name" value="CarbopepD_reg_2"/>
    <property type="match status" value="1"/>
</dbReference>
<evidence type="ECO:0000313" key="3">
    <source>
        <dbReference type="Proteomes" id="UP000636110"/>
    </source>
</evidence>
<keyword evidence="3" id="KW-1185">Reference proteome</keyword>
<organism evidence="2 3">
    <name type="scientific">Pedobacter gandavensis</name>
    <dbReference type="NCBI Taxonomy" id="2679963"/>
    <lineage>
        <taxon>Bacteria</taxon>
        <taxon>Pseudomonadati</taxon>
        <taxon>Bacteroidota</taxon>
        <taxon>Sphingobacteriia</taxon>
        <taxon>Sphingobacteriales</taxon>
        <taxon>Sphingobacteriaceae</taxon>
        <taxon>Pedobacter</taxon>
    </lineage>
</organism>
<dbReference type="RefSeq" id="WP_182956693.1">
    <property type="nucleotide sequence ID" value="NZ_WNXC01000003.1"/>
</dbReference>
<name>A0ABR6EVJ6_9SPHI</name>
<sequence length="415" mass="47616">MTKWLHFCSLFLLIGLSGYGQSNFNISGIIKDQQGRTIPGAGVYLSSYKTATVSNNDGQFTLTNIKPGNYDVLIEMMGYLPFSKNVIISDKSVKIDVLLKENTIQLREVVIKSDPNRQKYIKQFIDYFIGTTPNAEKCKILNPQVIQTDFDSDHNLLKVTANEFLIIENKSLGYRIKYLLEYFERDYKSNIVYYSGHPSFEELPGSKSKKKDWLKKREIAYQGSSQHFFRSLYQNSTVANGFMIYKLAKVPNKNRLPDSLINAQLKRLQRPGNNIVRIGQGGFSPLNDSVNYWMKQKSVPKTMSILNRAEILTDTLVKAMYTDLKTINFSDDLYVINTNERETPEYTDRSGYAIDRPLDIPNYQISTIHLLQAPIHFYINGGIYNPKSTLFSGFWAYEKMADTVPMDYVPLTTKK</sequence>
<dbReference type="EMBL" id="WNXC01000003">
    <property type="protein sequence ID" value="MBB2149300.1"/>
    <property type="molecule type" value="Genomic_DNA"/>
</dbReference>
<reference evidence="2 3" key="1">
    <citation type="submission" date="2019-11" db="EMBL/GenBank/DDBJ databases">
        <title>Description of Pedobacter sp. LMG 31462T.</title>
        <authorList>
            <person name="Carlier A."/>
            <person name="Qi S."/>
            <person name="Vandamme P."/>
        </authorList>
    </citation>
    <scope>NUCLEOTIDE SEQUENCE [LARGE SCALE GENOMIC DNA]</scope>
    <source>
        <strain evidence="2 3">LMG 31462</strain>
    </source>
</reference>
<accession>A0ABR6EVJ6</accession>
<evidence type="ECO:0000313" key="2">
    <source>
        <dbReference type="EMBL" id="MBB2149300.1"/>
    </source>
</evidence>
<protein>
    <submittedName>
        <fullName evidence="2">Carboxypeptidase-like regulatory domain-containing protein</fullName>
    </submittedName>
</protein>
<feature type="signal peptide" evidence="1">
    <location>
        <begin position="1"/>
        <end position="22"/>
    </location>
</feature>
<dbReference type="InterPro" id="IPR008969">
    <property type="entry name" value="CarboxyPept-like_regulatory"/>
</dbReference>
<dbReference type="SUPFAM" id="SSF49464">
    <property type="entry name" value="Carboxypeptidase regulatory domain-like"/>
    <property type="match status" value="1"/>
</dbReference>
<proteinExistence type="predicted"/>
<comment type="caution">
    <text evidence="2">The sequence shown here is derived from an EMBL/GenBank/DDBJ whole genome shotgun (WGS) entry which is preliminary data.</text>
</comment>
<dbReference type="Gene3D" id="2.60.40.1120">
    <property type="entry name" value="Carboxypeptidase-like, regulatory domain"/>
    <property type="match status" value="1"/>
</dbReference>
<gene>
    <name evidence="2" type="ORF">GM920_10320</name>
</gene>